<dbReference type="AlphaFoldDB" id="A0A0G0JGJ8"/>
<evidence type="ECO:0000313" key="3">
    <source>
        <dbReference type="Proteomes" id="UP000034849"/>
    </source>
</evidence>
<comment type="caution">
    <text evidence="2">The sequence shown here is derived from an EMBL/GenBank/DDBJ whole genome shotgun (WGS) entry which is preliminary data.</text>
</comment>
<organism evidence="2 3">
    <name type="scientific">Candidatus Magasanikbacteria bacterium GW2011_GWC2_37_14</name>
    <dbReference type="NCBI Taxonomy" id="1619046"/>
    <lineage>
        <taxon>Bacteria</taxon>
        <taxon>Candidatus Magasanikiibacteriota</taxon>
    </lineage>
</organism>
<feature type="transmembrane region" description="Helical" evidence="1">
    <location>
        <begin position="39"/>
        <end position="58"/>
    </location>
</feature>
<proteinExistence type="predicted"/>
<dbReference type="EMBL" id="LBSX01000012">
    <property type="protein sequence ID" value="KKQ27246.1"/>
    <property type="molecule type" value="Genomic_DNA"/>
</dbReference>
<name>A0A0G0JGJ8_9BACT</name>
<keyword evidence="1" id="KW-0812">Transmembrane</keyword>
<gene>
    <name evidence="2" type="ORF">US42_C0012G0017</name>
</gene>
<dbReference type="STRING" id="1619046.US42_C0012G0017"/>
<protein>
    <submittedName>
        <fullName evidence="2">Uncharacterized protein</fullName>
    </submittedName>
</protein>
<dbReference type="PATRIC" id="fig|1619046.3.peg.798"/>
<sequence>MSMDHGSNGGHNKMMWLMMLMCLAPVLFLFFSGSGINKWYIILFLIICVGGHFLLMKFMDYKKDEKTMEAVTRLPKKL</sequence>
<accession>A0A0G0JGJ8</accession>
<keyword evidence="1" id="KW-1133">Transmembrane helix</keyword>
<evidence type="ECO:0000313" key="2">
    <source>
        <dbReference type="EMBL" id="KKQ27246.1"/>
    </source>
</evidence>
<evidence type="ECO:0000256" key="1">
    <source>
        <dbReference type="SAM" id="Phobius"/>
    </source>
</evidence>
<reference evidence="2 3" key="1">
    <citation type="journal article" date="2015" name="Nature">
        <title>rRNA introns, odd ribosomes, and small enigmatic genomes across a large radiation of phyla.</title>
        <authorList>
            <person name="Brown C.T."/>
            <person name="Hug L.A."/>
            <person name="Thomas B.C."/>
            <person name="Sharon I."/>
            <person name="Castelle C.J."/>
            <person name="Singh A."/>
            <person name="Wilkins M.J."/>
            <person name="Williams K.H."/>
            <person name="Banfield J.F."/>
        </authorList>
    </citation>
    <scope>NUCLEOTIDE SEQUENCE [LARGE SCALE GENOMIC DNA]</scope>
</reference>
<feature type="transmembrane region" description="Helical" evidence="1">
    <location>
        <begin position="14"/>
        <end position="33"/>
    </location>
</feature>
<keyword evidence="1" id="KW-0472">Membrane</keyword>
<dbReference type="Proteomes" id="UP000034849">
    <property type="component" value="Unassembled WGS sequence"/>
</dbReference>